<feature type="chain" id="PRO_5038367576" evidence="2">
    <location>
        <begin position="23"/>
        <end position="263"/>
    </location>
</feature>
<feature type="compositionally biased region" description="Polar residues" evidence="1">
    <location>
        <begin position="106"/>
        <end position="125"/>
    </location>
</feature>
<keyword evidence="2" id="KW-0732">Signal</keyword>
<evidence type="ECO:0000259" key="3">
    <source>
        <dbReference type="Pfam" id="PF00188"/>
    </source>
</evidence>
<dbReference type="eggNOG" id="COG2340">
    <property type="taxonomic scope" value="Bacteria"/>
</dbReference>
<protein>
    <submittedName>
        <fullName evidence="4">Sporulation protein</fullName>
    </submittedName>
</protein>
<accession>A0A0A5GLN3</accession>
<organism evidence="4 5">
    <name type="scientific">Pontibacillus halophilus JSM 076056 = DSM 19796</name>
    <dbReference type="NCBI Taxonomy" id="1385510"/>
    <lineage>
        <taxon>Bacteria</taxon>
        <taxon>Bacillati</taxon>
        <taxon>Bacillota</taxon>
        <taxon>Bacilli</taxon>
        <taxon>Bacillales</taxon>
        <taxon>Bacillaceae</taxon>
        <taxon>Pontibacillus</taxon>
    </lineage>
</organism>
<keyword evidence="5" id="KW-1185">Reference proteome</keyword>
<dbReference type="EMBL" id="AVPE01000008">
    <property type="protein sequence ID" value="KGX92045.1"/>
    <property type="molecule type" value="Genomic_DNA"/>
</dbReference>
<feature type="compositionally biased region" description="Low complexity" evidence="1">
    <location>
        <begin position="88"/>
        <end position="105"/>
    </location>
</feature>
<feature type="region of interest" description="Disordered" evidence="1">
    <location>
        <begin position="74"/>
        <end position="148"/>
    </location>
</feature>
<dbReference type="Pfam" id="PF00188">
    <property type="entry name" value="CAP"/>
    <property type="match status" value="1"/>
</dbReference>
<dbReference type="PANTHER" id="PTHR31157:SF1">
    <property type="entry name" value="SCP DOMAIN-CONTAINING PROTEIN"/>
    <property type="match status" value="1"/>
</dbReference>
<dbReference type="RefSeq" id="WP_026799276.1">
    <property type="nucleotide sequence ID" value="NZ_AULI01000002.1"/>
</dbReference>
<dbReference type="PROSITE" id="PS51257">
    <property type="entry name" value="PROKAR_LIPOPROTEIN"/>
    <property type="match status" value="1"/>
</dbReference>
<dbReference type="AlphaFoldDB" id="A0A0A5GLN3"/>
<comment type="caution">
    <text evidence="4">The sequence shown here is derived from an EMBL/GenBank/DDBJ whole genome shotgun (WGS) entry which is preliminary data.</text>
</comment>
<dbReference type="InterPro" id="IPR014258">
    <property type="entry name" value="CAP_domain_YkwD-like"/>
</dbReference>
<proteinExistence type="predicted"/>
<evidence type="ECO:0000256" key="1">
    <source>
        <dbReference type="SAM" id="MobiDB-lite"/>
    </source>
</evidence>
<gene>
    <name evidence="4" type="ORF">N781_03255</name>
</gene>
<sequence length="263" mass="29810">MNPIVKYSLTAVLSLSMLAACTNEEGMDRNRNTMDNNVNEVGYGGNNNGQNIDLPGNMEDYNVRTEMRRYEIPMDEFGQSGQFDRNGQTRQEQPNRNQNEQQYNQAPSNNQKGNGNAQQDSGKTEQQQDEEDSKNQASVKDQVIKLTNEERKKNGLSALKEDTELQKVAQKKSEDMVNNDYFSHTSPTYGSPFEMMDQFGIDYRTAAENIAAGQQTAEEVVRGWMNSEGHRKNILNSKVTHIGIGVEKDAQDGKFWTQMFIQK</sequence>
<feature type="signal peptide" evidence="2">
    <location>
        <begin position="1"/>
        <end position="22"/>
    </location>
</feature>
<evidence type="ECO:0000313" key="5">
    <source>
        <dbReference type="Proteomes" id="UP000030528"/>
    </source>
</evidence>
<dbReference type="InterPro" id="IPR035940">
    <property type="entry name" value="CAP_sf"/>
</dbReference>
<dbReference type="InterPro" id="IPR014044">
    <property type="entry name" value="CAP_dom"/>
</dbReference>
<feature type="region of interest" description="Disordered" evidence="1">
    <location>
        <begin position="27"/>
        <end position="57"/>
    </location>
</feature>
<dbReference type="NCBIfam" id="TIGR02909">
    <property type="entry name" value="spore_YkwD"/>
    <property type="match status" value="1"/>
</dbReference>
<evidence type="ECO:0000313" key="4">
    <source>
        <dbReference type="EMBL" id="KGX92045.1"/>
    </source>
</evidence>
<dbReference type="PANTHER" id="PTHR31157">
    <property type="entry name" value="SCP DOMAIN-CONTAINING PROTEIN"/>
    <property type="match status" value="1"/>
</dbReference>
<evidence type="ECO:0000256" key="2">
    <source>
        <dbReference type="SAM" id="SignalP"/>
    </source>
</evidence>
<dbReference type="SUPFAM" id="SSF55797">
    <property type="entry name" value="PR-1-like"/>
    <property type="match status" value="1"/>
</dbReference>
<reference evidence="4 5" key="1">
    <citation type="submission" date="2013-08" db="EMBL/GenBank/DDBJ databases">
        <authorList>
            <person name="Huang J."/>
            <person name="Wang G."/>
        </authorList>
    </citation>
    <scope>NUCLEOTIDE SEQUENCE [LARGE SCALE GENOMIC DNA]</scope>
    <source>
        <strain evidence="4 5">JSM 076056</strain>
    </source>
</reference>
<dbReference type="CDD" id="cd05379">
    <property type="entry name" value="CAP_bacterial"/>
    <property type="match status" value="1"/>
</dbReference>
<feature type="domain" description="SCP" evidence="3">
    <location>
        <begin position="145"/>
        <end position="260"/>
    </location>
</feature>
<dbReference type="Proteomes" id="UP000030528">
    <property type="component" value="Unassembled WGS sequence"/>
</dbReference>
<name>A0A0A5GLN3_9BACI</name>
<dbReference type="Gene3D" id="3.40.33.10">
    <property type="entry name" value="CAP"/>
    <property type="match status" value="1"/>
</dbReference>
<dbReference type="STRING" id="1385510.GCA_000425205_00486"/>